<dbReference type="Pfam" id="PF16079">
    <property type="entry name" value="Phage_holin_5_2"/>
    <property type="match status" value="1"/>
</dbReference>
<dbReference type="EMBL" id="BK016080">
    <property type="protein sequence ID" value="DAF93088.1"/>
    <property type="molecule type" value="Genomic_DNA"/>
</dbReference>
<keyword evidence="1" id="KW-1133">Transmembrane helix</keyword>
<name>A0A8S5UF42_9CAUD</name>
<sequence length="108" mass="11504">MTTDDILKQVTDVLVQNVDISIVIICLVIGAILKHLVTKFNNDWIPIALIVCGIIVSFGISALKGFTDDPIHIVIVGIASAAAAVGIHQSGKTIYLYSKNSGSVDKKE</sequence>
<feature type="transmembrane region" description="Helical" evidence="1">
    <location>
        <begin position="70"/>
        <end position="87"/>
    </location>
</feature>
<dbReference type="InterPro" id="IPR032111">
    <property type="entry name" value="Clostridium_phage_holin"/>
</dbReference>
<protein>
    <submittedName>
        <fullName evidence="2">Holin</fullName>
    </submittedName>
</protein>
<feature type="transmembrane region" description="Helical" evidence="1">
    <location>
        <begin position="44"/>
        <end position="64"/>
    </location>
</feature>
<keyword evidence="1" id="KW-0472">Membrane</keyword>
<keyword evidence="1" id="KW-0812">Transmembrane</keyword>
<evidence type="ECO:0000256" key="1">
    <source>
        <dbReference type="SAM" id="Phobius"/>
    </source>
</evidence>
<organism evidence="2">
    <name type="scientific">Myoviridae sp. ctcyQ27</name>
    <dbReference type="NCBI Taxonomy" id="2825139"/>
    <lineage>
        <taxon>Viruses</taxon>
        <taxon>Duplodnaviria</taxon>
        <taxon>Heunggongvirae</taxon>
        <taxon>Uroviricota</taxon>
        <taxon>Caudoviricetes</taxon>
    </lineage>
</organism>
<proteinExistence type="predicted"/>
<evidence type="ECO:0000313" key="2">
    <source>
        <dbReference type="EMBL" id="DAF93088.1"/>
    </source>
</evidence>
<feature type="transmembrane region" description="Helical" evidence="1">
    <location>
        <begin position="20"/>
        <end position="37"/>
    </location>
</feature>
<reference evidence="2" key="1">
    <citation type="journal article" date="2021" name="Proc. Natl. Acad. Sci. U.S.A.">
        <title>A Catalog of Tens of Thousands of Viruses from Human Metagenomes Reveals Hidden Associations with Chronic Diseases.</title>
        <authorList>
            <person name="Tisza M.J."/>
            <person name="Buck C.B."/>
        </authorList>
    </citation>
    <scope>NUCLEOTIDE SEQUENCE</scope>
    <source>
        <strain evidence="2">CtcyQ27</strain>
    </source>
</reference>
<accession>A0A8S5UF42</accession>